<dbReference type="AlphaFoldDB" id="A0A4P2PZ09"/>
<evidence type="ECO:0000256" key="1">
    <source>
        <dbReference type="SAM" id="MobiDB-lite"/>
    </source>
</evidence>
<organism evidence="2 3">
    <name type="scientific">Sorangium cellulosum</name>
    <name type="common">Polyangium cellulosum</name>
    <dbReference type="NCBI Taxonomy" id="56"/>
    <lineage>
        <taxon>Bacteria</taxon>
        <taxon>Pseudomonadati</taxon>
        <taxon>Myxococcota</taxon>
        <taxon>Polyangia</taxon>
        <taxon>Polyangiales</taxon>
        <taxon>Polyangiaceae</taxon>
        <taxon>Sorangium</taxon>
    </lineage>
</organism>
<protein>
    <submittedName>
        <fullName evidence="2">Uncharacterized protein</fullName>
    </submittedName>
</protein>
<accession>A0A4P2PZ09</accession>
<dbReference type="Proteomes" id="UP000295781">
    <property type="component" value="Chromosome"/>
</dbReference>
<proteinExistence type="predicted"/>
<reference evidence="2 3" key="1">
    <citation type="submission" date="2015-09" db="EMBL/GenBank/DDBJ databases">
        <title>Sorangium comparison.</title>
        <authorList>
            <person name="Zaburannyi N."/>
            <person name="Bunk B."/>
            <person name="Overmann J."/>
            <person name="Mueller R."/>
        </authorList>
    </citation>
    <scope>NUCLEOTIDE SEQUENCE [LARGE SCALE GENOMIC DNA]</scope>
    <source>
        <strain evidence="2 3">So ceGT47</strain>
    </source>
</reference>
<sequence length="39" mass="4267">MARAPGGPRAQPHRQHDGVLGPGVRDVRRQSMLTLTFEA</sequence>
<feature type="region of interest" description="Disordered" evidence="1">
    <location>
        <begin position="1"/>
        <end position="26"/>
    </location>
</feature>
<evidence type="ECO:0000313" key="2">
    <source>
        <dbReference type="EMBL" id="AUX21836.1"/>
    </source>
</evidence>
<evidence type="ECO:0000313" key="3">
    <source>
        <dbReference type="Proteomes" id="UP000295781"/>
    </source>
</evidence>
<gene>
    <name evidence="2" type="ORF">SOCEGT47_023310</name>
</gene>
<dbReference type="EMBL" id="CP012670">
    <property type="protein sequence ID" value="AUX21836.1"/>
    <property type="molecule type" value="Genomic_DNA"/>
</dbReference>
<name>A0A4P2PZ09_SORCE</name>